<dbReference type="EMBL" id="DYTV01000110">
    <property type="protein sequence ID" value="HJH11697.1"/>
    <property type="molecule type" value="Genomic_DNA"/>
</dbReference>
<dbReference type="PANTHER" id="PTHR37826">
    <property type="entry name" value="FLOTILLIN BAND_7_5 DOMAIN PROTEIN"/>
    <property type="match status" value="1"/>
</dbReference>
<reference evidence="2" key="2">
    <citation type="submission" date="2021-09" db="EMBL/GenBank/DDBJ databases">
        <authorList>
            <person name="Gilroy R."/>
        </authorList>
    </citation>
    <scope>NUCLEOTIDE SEQUENCE</scope>
    <source>
        <strain evidence="2">CHK160-4876</strain>
    </source>
</reference>
<dbReference type="Gene3D" id="2.20.28.30">
    <property type="entry name" value="RNA polymerase ii, chain L"/>
    <property type="match status" value="1"/>
</dbReference>
<dbReference type="PANTHER" id="PTHR37826:SF3">
    <property type="entry name" value="J DOMAIN-CONTAINING PROTEIN"/>
    <property type="match status" value="1"/>
</dbReference>
<dbReference type="OrthoDB" id="3182597at2"/>
<keyword evidence="1" id="KW-0812">Transmembrane</keyword>
<evidence type="ECO:0000313" key="2">
    <source>
        <dbReference type="EMBL" id="HJH11697.1"/>
    </source>
</evidence>
<keyword evidence="1" id="KW-0472">Membrane</keyword>
<feature type="transmembrane region" description="Helical" evidence="1">
    <location>
        <begin position="342"/>
        <end position="363"/>
    </location>
</feature>
<name>A0A921NBY3_9BACL</name>
<keyword evidence="1" id="KW-1133">Transmembrane helix</keyword>
<organism evidence="2 3">
    <name type="scientific">Metalysinibacillus jejuensis</name>
    <dbReference type="NCBI Taxonomy" id="914327"/>
    <lineage>
        <taxon>Bacteria</taxon>
        <taxon>Bacillati</taxon>
        <taxon>Bacillota</taxon>
        <taxon>Bacilli</taxon>
        <taxon>Bacillales</taxon>
        <taxon>Caryophanaceae</taxon>
        <taxon>Metalysinibacillus</taxon>
    </lineage>
</organism>
<evidence type="ECO:0000256" key="1">
    <source>
        <dbReference type="SAM" id="Phobius"/>
    </source>
</evidence>
<evidence type="ECO:0000313" key="3">
    <source>
        <dbReference type="Proteomes" id="UP000700212"/>
    </source>
</evidence>
<reference evidence="2" key="1">
    <citation type="journal article" date="2021" name="PeerJ">
        <title>Extensive microbial diversity within the chicken gut microbiome revealed by metagenomics and culture.</title>
        <authorList>
            <person name="Gilroy R."/>
            <person name="Ravi A."/>
            <person name="Getino M."/>
            <person name="Pursley I."/>
            <person name="Horton D.L."/>
            <person name="Alikhan N.F."/>
            <person name="Baker D."/>
            <person name="Gharbi K."/>
            <person name="Hall N."/>
            <person name="Watson M."/>
            <person name="Adriaenssens E.M."/>
            <person name="Foster-Nyarko E."/>
            <person name="Jarju S."/>
            <person name="Secka A."/>
            <person name="Antonio M."/>
            <person name="Oren A."/>
            <person name="Chaudhuri R.R."/>
            <person name="La Ragione R."/>
            <person name="Hildebrand F."/>
            <person name="Pallen M.J."/>
        </authorList>
    </citation>
    <scope>NUCLEOTIDE SEQUENCE</scope>
    <source>
        <strain evidence="2">CHK160-4876</strain>
    </source>
</reference>
<comment type="caution">
    <text evidence="2">The sequence shown here is derived from an EMBL/GenBank/DDBJ whole genome shotgun (WGS) entry which is preliminary data.</text>
</comment>
<dbReference type="RefSeq" id="WP_108306361.1">
    <property type="nucleotide sequence ID" value="NZ_QAFW01000006.1"/>
</dbReference>
<proteinExistence type="predicted"/>
<dbReference type="Proteomes" id="UP000700212">
    <property type="component" value="Unassembled WGS sequence"/>
</dbReference>
<gene>
    <name evidence="2" type="ORF">K8V30_08470</name>
</gene>
<dbReference type="AlphaFoldDB" id="A0A921NBY3"/>
<protein>
    <submittedName>
        <fullName evidence="2">TFIIB-type zinc ribbon-containing protein</fullName>
    </submittedName>
</protein>
<sequence length="373" mass="42573">MATTDTTRTNTANFKCPNCGGNALFDPSISELRCPFCDTIIPIERTTLNNVELDYVSALKETTKWTDDLRVFHCNNCGAETILQGQTVADFCSFCGSSHIEKTEDNAGIRPALLIPFHIAREEAERMFKDWIKKRYLAPNKLKSAHTLDRLTGIYIPYWTYDTTTSSHYTVRIGTHYYVPETYTTTDANGNTTTHTRMVQHTRWHTENGYHEEFFDDVLIHATNKNTDHLLRKIEPFRLHDLVDYQDAYLSGFIAERYAVPIEAGWRQARKAIDAGIEASIQGKTRGDVVIVQHVDTDYEAITYKHILLPIWLSSFQFNDKVYPFIVNGQSGKVAGDAPTSWVKVSLLVFIGLVVIAFMYFYFTGSSMDTEFY</sequence>
<accession>A0A921NBY3</accession>